<evidence type="ECO:0000256" key="4">
    <source>
        <dbReference type="ARBA" id="ARBA00012241"/>
    </source>
</evidence>
<feature type="domain" description="Piwi" evidence="18">
    <location>
        <begin position="2404"/>
        <end position="2719"/>
    </location>
</feature>
<dbReference type="GO" id="GO:0046872">
    <property type="term" value="F:metal ion binding"/>
    <property type="evidence" value="ECO:0007669"/>
    <property type="project" value="UniProtKB-KW"/>
</dbReference>
<dbReference type="Pfam" id="PF02170">
    <property type="entry name" value="PAZ"/>
    <property type="match status" value="3"/>
</dbReference>
<dbReference type="GO" id="GO:0000932">
    <property type="term" value="C:P-body"/>
    <property type="evidence" value="ECO:0007669"/>
    <property type="project" value="UniProtKB-SubCell"/>
</dbReference>
<dbReference type="HAMAP" id="MF_03032">
    <property type="entry name" value="AGO3"/>
    <property type="match status" value="1"/>
</dbReference>
<dbReference type="GO" id="GO:0004519">
    <property type="term" value="F:endonuclease activity"/>
    <property type="evidence" value="ECO:0007669"/>
    <property type="project" value="UniProtKB-KW"/>
</dbReference>
<keyword evidence="11" id="KW-0694">RNA-binding</keyword>
<dbReference type="SUPFAM" id="SSF101690">
    <property type="entry name" value="PAZ domain"/>
    <property type="match status" value="3"/>
</dbReference>
<evidence type="ECO:0000256" key="11">
    <source>
        <dbReference type="ARBA" id="ARBA00022884"/>
    </source>
</evidence>
<sequence>PPTSLFQPPRRPGLGTVGKPIRLLANHFQVQIPKIDVYHYDVDIKPEKRPRRVNREVVDTMVRHFKMQIFGDRQPGYDGKRNMYTAHPLPIGRDRVDMEVTLPGEGKDQTFKVSIQWVSVVSLQMLLEALAGHLNEVPEDSVQALDVITRHLPSMRYTPVGRSFFSPPEGYYHPLGGGREVWFGFHQSVRPAMWNMMLNIDVSATAFYRAQPIIEFMCEVLDIQNISEQSKPLTDSQRVKFTKEIRGLKVEVTHCGQMKRKYRVCNVTRRPASHQTFPLQLENGQAMECTVAQYFKQKYSLQLKYPHLPCLQVGQEQKHTYLPLEVCNIVAGQRCIKKLTDNQTSTMIKATARSAPDRQEEISRLVKSNSMVGGPDPYLKEFGIVVHNEMTELTGRVLPAPMLQYGGRNKTVATPNQGVWDMRGKQFYAGIEIKVWAVACFAPQKQCREDLLKSFTDQLRKISKDAGMPIQGQPCFCKYAQGADSVEPMFKHLKLTYVGLQLIVVILPGKTPVYAEVKRVGDTLLGMATQCVQVKNVVKTSPQTLSNLCLKINAKLGGINNVLVPHQRRRVRRNVTHPPAGDGKKPSIAAVVGSMDGHPSRYCATVRVQTSRQETSQELLYSQEVIQDLTNMVRELLIQFYKSTRFKPTRIIYYRGGVSEGQMKQVAWPELIAIRKACISLEEDYRPGITYIVVQKRHHTRLFCADKTERASTTVDSTITHPSEFDFYLCSHAGIQGTSRPSHYQVLWDDNCFTADELQLLTYQLCHTYVRCTRSVSIPAPAYYARLVAFRARYHLVDKDHDSAEGSHVSGQSNGRDPQALAKAQVFQAPRRPGIGTVGKPIKLLANYFEVDIPKIDVYHYEVDIKPDKCPRRVNREVVEYMVQHFKPQIFGDRKPVYDGKKNIYTVTALPIGNERVDFEVTIPGEGKDRIFKVSIKWMAIVSWRMLHEALVSGQIPVPLESVQALDVAMRHLASMRYTPVGRSFFSPPEGYYHPLGGGREVWFGFHQSVRPAMWKMMLNIDVSATAFYKAQPVIEFMCEVLDIRNIDEQPKPLTDSQRVRFTKEIKGLKVEVTHCGQMKRKYRVCNVTRRPASHQTFPLQLESGQTVECTVAQYFKQKYNLQLKYPHLPCLQVGQEQKHTYLPLEVCNIVAGQRCIKKLTDNQTSTMIKATARSAPDRQEEISRLVCDTSPLCHLAPVAGYGIVSMVDFAMVLLLSCSVVESCDLLRRCLWVCNGHWHRGAWLKETMQIPKQQIQALALMEPDPKGVGAKNGKQIRDMPLAVGVCGAAVQEHRLCLAIELFHLQLCGEQMKNASYNLDPYIQEFGIKVKDDMTEVTGRVLPAPILQYGGRNRAIATPNQGVWDMRGKQFYNGIEIKVWAIACFAPQKQCREEVLKNFTDQLRKISKDAGMPIQGQPCFCKYAQGADSVEPMFRHLKNTYSGLQLIIVILPGKTPVYAEVKRVGDTLLGMATQCVQVKNVVKTSPQTLSNLCLKINVKLGGINNILVPHQRSAVFQQPVIFLGADVTHPPAGDGKKPSITAVVGSMDAHPSRYCATVRVQRPRQEIIEDLSYMVRELLIQFYKSTRFKPTRIIFYRDGVPEGQLPQILHYELLAIRDACIKLEKDYQPGITYIVVQKRHHTRLFCADKNERIGKSGNIPAGTTVDTNITHPFEFDFYLCSHAGIQGTSRPSHYYVLWDDNRFTADELQILTYQLCHTYVRCTRSVSIPAPAYYARLVAFRARYHLVDKEHDSGEGSHISGQSNGRDPQALAKAVQVHQDTLRTISESLPSPCARVPPATGSVAKCMQFCGKRSSFHLQWGERAALPSPCSFQGSRGVLGLHMMSQTAQASSVASQKVFLENHPFCTSFLRASVGLYIGCLQDAPFGLLFFFVGPVGAQPLLMVPRRPGYGTMGKPIKLLANCFQVEIPKIDVYLYEVDIKPDKCPRRVNRDVVDSMVQHFKVTIFGDRRPVYDGKRSLYTANPLPVATTGVDLDVTLPGEGGKDRPFKVSIKFVSRVSWHLLHEVLTGRTLPEPLELDKPISTNPVHAVDVVLRHLPSMKYTPVGRSFFSAPEGYDHPLGGGREVWFGFHQSVRPAMWKMMLNIDVSATAFYKAQPVIQFMCEVLDIHNIDEQPRPLTDSHRVKFTKEIKGLKVEVTHCGTMRRKYRVCNVTRRPASHQTFPLQLENGQTVERTVAQYFREKYNLQLKYPHLPCLQVGQEQKHTYLPLEVCNIVAGQRCIKKLTDNQTSTMIKATARSAPDRQEEISRLVRSANYDADPFVQEFQFKVRDEMAHVTGRVLPAPMLQYGGRNRTVATPSHGVWDMRGKQFHTGVEIKMWAIACFATQRQCREEILKGFTDQLRKISKDAGMPIQGQPCFCKYAQGADSVEPMFRHLKNTYSGLQLIIVILPGKTPVYAEVKRVGDTLLGMATQCVQVKNVIKTSPQTLSNLCLKINVKLGGINNILVPHQRPSVFQQPVIFLGADVTHPPAGDGKKPSIAAVSFIKFTSCFFSYWVVGSMDAHPSRYCATVRVQRPRQEIIQDLASMVRELLIQFYKSTRFKPTRIIFYRDGVSEGQFRQVLYYELLAIREACISLEKDYQPGITYIVVQKRHHTRLFCADRTERVGRSGNIPAGTTVDTDITHPYEFDFYLCSHAGIQGTSRPSHYHVLWDDNCFTADELQLLTYQLCHTYVRCTRSVSIPAPAYYAHLVAFRARYHLVDKEHDSAEGSHVSGQSNGRDPQALAKAVQIHQDTLRTMYFA</sequence>
<dbReference type="InterPro" id="IPR032474">
    <property type="entry name" value="Argonaute_N"/>
</dbReference>
<reference evidence="20" key="3">
    <citation type="submission" date="2022-01" db="EMBL/GenBank/DDBJ databases">
        <authorList>
            <person name="Rubenstein D.R."/>
        </authorList>
    </citation>
    <scope>NUCLEOTIDE SEQUENCE</scope>
    <source>
        <strain evidence="20">SS15</strain>
        <tissue evidence="20">Liver</tissue>
    </source>
</reference>
<evidence type="ECO:0000256" key="8">
    <source>
        <dbReference type="ARBA" id="ARBA00022759"/>
    </source>
</evidence>
<keyword evidence="10" id="KW-0810">Translation regulation</keyword>
<dbReference type="Gene3D" id="2.170.260.10">
    <property type="entry name" value="paz domain"/>
    <property type="match status" value="3"/>
</dbReference>
<dbReference type="PROSITE" id="PS50822">
    <property type="entry name" value="PIWI"/>
    <property type="match status" value="3"/>
</dbReference>
<evidence type="ECO:0000256" key="15">
    <source>
        <dbReference type="ARBA" id="ARBA00070769"/>
    </source>
</evidence>
<dbReference type="InterPro" id="IPR003165">
    <property type="entry name" value="Piwi"/>
</dbReference>
<dbReference type="InterPro" id="IPR014811">
    <property type="entry name" value="ArgoL1"/>
</dbReference>
<evidence type="ECO:0000313" key="20">
    <source>
        <dbReference type="EMBL" id="KAI1231235.1"/>
    </source>
</evidence>
<evidence type="ECO:0000259" key="18">
    <source>
        <dbReference type="PROSITE" id="PS50822"/>
    </source>
</evidence>
<dbReference type="Pfam" id="PF16488">
    <property type="entry name" value="ArgoL2"/>
    <property type="match status" value="3"/>
</dbReference>
<evidence type="ECO:0000256" key="13">
    <source>
        <dbReference type="ARBA" id="ARBA00023274"/>
    </source>
</evidence>
<dbReference type="GO" id="GO:0072091">
    <property type="term" value="P:regulation of stem cell proliferation"/>
    <property type="evidence" value="ECO:0007669"/>
    <property type="project" value="InterPro"/>
</dbReference>
<dbReference type="EMBL" id="JADDUC010000091">
    <property type="protein sequence ID" value="KAG0119279.1"/>
    <property type="molecule type" value="Genomic_DNA"/>
</dbReference>
<dbReference type="EMBL" id="JADDUC020000027">
    <property type="protein sequence ID" value="KAI1231235.1"/>
    <property type="molecule type" value="Genomic_DNA"/>
</dbReference>
<dbReference type="PANTHER" id="PTHR22891">
    <property type="entry name" value="EUKARYOTIC TRANSLATION INITIATION FACTOR 2C"/>
    <property type="match status" value="1"/>
</dbReference>
<dbReference type="InterPro" id="IPR028603">
    <property type="entry name" value="AGO3"/>
</dbReference>
<proteinExistence type="inferred from homology"/>
<gene>
    <name evidence="20" type="ORF">IHE44_0008173</name>
    <name evidence="19" type="ORF">IHE44_014751</name>
</gene>
<dbReference type="InterPro" id="IPR032472">
    <property type="entry name" value="ArgoL2"/>
</dbReference>
<comment type="catalytic activity">
    <reaction evidence="1">
        <text>Endonucleolytic cleavage to 5'-phosphomonoester.</text>
        <dbReference type="EC" id="3.1.26.n2"/>
    </reaction>
</comment>
<keyword evidence="8" id="KW-0255">Endonuclease</keyword>
<dbReference type="FunFam" id="3.40.50.2300:FF:000005">
    <property type="entry name" value="Protein argonaute-2"/>
    <property type="match status" value="3"/>
</dbReference>
<keyword evidence="9" id="KW-0378">Hydrolase</keyword>
<evidence type="ECO:0000256" key="12">
    <source>
        <dbReference type="ARBA" id="ARBA00023158"/>
    </source>
</evidence>
<evidence type="ECO:0000313" key="19">
    <source>
        <dbReference type="EMBL" id="KAG0119279.1"/>
    </source>
</evidence>
<evidence type="ECO:0000256" key="9">
    <source>
        <dbReference type="ARBA" id="ARBA00022801"/>
    </source>
</evidence>
<evidence type="ECO:0000256" key="1">
    <source>
        <dbReference type="ARBA" id="ARBA00001505"/>
    </source>
</evidence>
<dbReference type="SUPFAM" id="SSF53098">
    <property type="entry name" value="Ribonuclease H-like"/>
    <property type="match status" value="3"/>
</dbReference>
<dbReference type="OrthoDB" id="10252740at2759"/>
<keyword evidence="13" id="KW-0687">Ribonucleoprotein</keyword>
<keyword evidence="6" id="KW-0540">Nuclease</keyword>
<dbReference type="EC" id="3.1.26.n2" evidence="4"/>
<dbReference type="InterPro" id="IPR045246">
    <property type="entry name" value="Piwi_ago-like"/>
</dbReference>
<keyword evidence="7" id="KW-0479">Metal-binding</keyword>
<dbReference type="CDD" id="cd04657">
    <property type="entry name" value="Piwi_ago-like"/>
    <property type="match status" value="3"/>
</dbReference>
<keyword evidence="12" id="KW-0943">RNA-mediated gene silencing</keyword>
<dbReference type="InterPro" id="IPR003100">
    <property type="entry name" value="PAZ_dom"/>
</dbReference>
<dbReference type="GO" id="GO:0003723">
    <property type="term" value="F:RNA binding"/>
    <property type="evidence" value="ECO:0007669"/>
    <property type="project" value="UniProtKB-KW"/>
</dbReference>
<evidence type="ECO:0000256" key="14">
    <source>
        <dbReference type="ARBA" id="ARBA00030946"/>
    </source>
</evidence>
<reference evidence="19" key="1">
    <citation type="submission" date="2020-10" db="EMBL/GenBank/DDBJ databases">
        <title>Feather gene expression reveals the developmental basis of iridescence in African starlings.</title>
        <authorList>
            <person name="Rubenstein D.R."/>
        </authorList>
    </citation>
    <scope>NUCLEOTIDE SEQUENCE</scope>
    <source>
        <strain evidence="19">SS15</strain>
        <tissue evidence="19">Liver</tissue>
    </source>
</reference>
<dbReference type="GO" id="GO:0031047">
    <property type="term" value="P:regulatory ncRNA-mediated gene silencing"/>
    <property type="evidence" value="ECO:0007669"/>
    <property type="project" value="UniProtKB-KW"/>
</dbReference>
<dbReference type="Pfam" id="PF08699">
    <property type="entry name" value="ArgoL1"/>
    <property type="match status" value="3"/>
</dbReference>
<dbReference type="InterPro" id="IPR036397">
    <property type="entry name" value="RNaseH_sf"/>
</dbReference>
<evidence type="ECO:0000256" key="10">
    <source>
        <dbReference type="ARBA" id="ARBA00022845"/>
    </source>
</evidence>
<dbReference type="Proteomes" id="UP000618051">
    <property type="component" value="Unassembled WGS sequence"/>
</dbReference>
<dbReference type="InterPro" id="IPR032473">
    <property type="entry name" value="Argonaute_Mid_dom"/>
</dbReference>
<feature type="non-terminal residue" evidence="19">
    <location>
        <position position="2760"/>
    </location>
</feature>
<feature type="domain" description="Piwi" evidence="18">
    <location>
        <begin position="502"/>
        <end position="797"/>
    </location>
</feature>
<feature type="domain" description="PAZ" evidence="17">
    <location>
        <begin position="212"/>
        <end position="331"/>
    </location>
</feature>
<dbReference type="SMART" id="SM00950">
    <property type="entry name" value="Piwi"/>
    <property type="match status" value="3"/>
</dbReference>
<dbReference type="Pfam" id="PF16486">
    <property type="entry name" value="ArgoN"/>
    <property type="match status" value="3"/>
</dbReference>
<protein>
    <recommendedName>
        <fullName evidence="15">Protein argonaute-1</fullName>
        <ecNumber evidence="4">3.1.26.n2</ecNumber>
    </recommendedName>
    <alternativeName>
        <fullName evidence="14">Argonaute RISC catalytic component 3</fullName>
    </alternativeName>
</protein>
<evidence type="ECO:0000256" key="16">
    <source>
        <dbReference type="SAM" id="MobiDB-lite"/>
    </source>
</evidence>
<dbReference type="Pfam" id="PF16487">
    <property type="entry name" value="ArgoMid"/>
    <property type="match status" value="3"/>
</dbReference>
<dbReference type="InterPro" id="IPR012337">
    <property type="entry name" value="RNaseH-like_sf"/>
</dbReference>
<evidence type="ECO:0000256" key="5">
    <source>
        <dbReference type="ARBA" id="ARBA00022490"/>
    </source>
</evidence>
<dbReference type="FunFam" id="3.30.420.10:FF:000001">
    <property type="entry name" value="Protein argonaute-2"/>
    <property type="match status" value="3"/>
</dbReference>
<dbReference type="FunFam" id="2.170.260.10:FF:000001">
    <property type="entry name" value="Protein argonaute-2"/>
    <property type="match status" value="3"/>
</dbReference>
<dbReference type="Pfam" id="PF02171">
    <property type="entry name" value="Piwi"/>
    <property type="match status" value="3"/>
</dbReference>
<feature type="region of interest" description="Disordered" evidence="16">
    <location>
        <begin position="1750"/>
        <end position="1772"/>
    </location>
</feature>
<keyword evidence="5" id="KW-0963">Cytoplasm</keyword>
<keyword evidence="21" id="KW-1185">Reference proteome</keyword>
<dbReference type="GO" id="GO:0016787">
    <property type="term" value="F:hydrolase activity"/>
    <property type="evidence" value="ECO:0007669"/>
    <property type="project" value="UniProtKB-KW"/>
</dbReference>
<dbReference type="Gene3D" id="3.40.50.2300">
    <property type="match status" value="3"/>
</dbReference>
<dbReference type="PROSITE" id="PS50821">
    <property type="entry name" value="PAZ"/>
    <property type="match status" value="3"/>
</dbReference>
<evidence type="ECO:0000256" key="7">
    <source>
        <dbReference type="ARBA" id="ARBA00022723"/>
    </source>
</evidence>
<evidence type="ECO:0000259" key="17">
    <source>
        <dbReference type="PROSITE" id="PS50821"/>
    </source>
</evidence>
<dbReference type="CDD" id="cd02846">
    <property type="entry name" value="PAZ_argonaute_like"/>
    <property type="match status" value="3"/>
</dbReference>
<dbReference type="GO" id="GO:0016442">
    <property type="term" value="C:RISC complex"/>
    <property type="evidence" value="ECO:0007669"/>
    <property type="project" value="UniProtKB-ARBA"/>
</dbReference>
<evidence type="ECO:0000256" key="6">
    <source>
        <dbReference type="ARBA" id="ARBA00022722"/>
    </source>
</evidence>
<evidence type="ECO:0000256" key="2">
    <source>
        <dbReference type="ARBA" id="ARBA00004201"/>
    </source>
</evidence>
<evidence type="ECO:0000313" key="21">
    <source>
        <dbReference type="Proteomes" id="UP000618051"/>
    </source>
</evidence>
<comment type="subcellular location">
    <subcellularLocation>
        <location evidence="2">Cytoplasm</location>
        <location evidence="2">P-body</location>
    </subcellularLocation>
</comment>
<dbReference type="Gene3D" id="3.30.420.10">
    <property type="entry name" value="Ribonuclease H-like superfamily/Ribonuclease H"/>
    <property type="match status" value="3"/>
</dbReference>
<name>A0A835NQR8_9PASS</name>
<organism evidence="19">
    <name type="scientific">Lamprotornis superbus</name>
    <dbReference type="NCBI Taxonomy" id="245042"/>
    <lineage>
        <taxon>Eukaryota</taxon>
        <taxon>Metazoa</taxon>
        <taxon>Chordata</taxon>
        <taxon>Craniata</taxon>
        <taxon>Vertebrata</taxon>
        <taxon>Euteleostomi</taxon>
        <taxon>Archelosauria</taxon>
        <taxon>Archosauria</taxon>
        <taxon>Dinosauria</taxon>
        <taxon>Saurischia</taxon>
        <taxon>Theropoda</taxon>
        <taxon>Coelurosauria</taxon>
        <taxon>Aves</taxon>
        <taxon>Neognathae</taxon>
        <taxon>Neoaves</taxon>
        <taxon>Telluraves</taxon>
        <taxon>Australaves</taxon>
        <taxon>Passeriformes</taxon>
        <taxon>Sturnidae</taxon>
        <taxon>Lamprotornis</taxon>
    </lineage>
</organism>
<dbReference type="GO" id="GO:0006417">
    <property type="term" value="P:regulation of translation"/>
    <property type="evidence" value="ECO:0007669"/>
    <property type="project" value="UniProtKB-KW"/>
</dbReference>
<comment type="caution">
    <text evidence="19">The sequence shown here is derived from an EMBL/GenBank/DDBJ whole genome shotgun (WGS) entry which is preliminary data.</text>
</comment>
<evidence type="ECO:0000256" key="3">
    <source>
        <dbReference type="ARBA" id="ARBA00008201"/>
    </source>
</evidence>
<dbReference type="SMART" id="SM01163">
    <property type="entry name" value="DUF1785"/>
    <property type="match status" value="3"/>
</dbReference>
<reference evidence="20 21" key="2">
    <citation type="journal article" date="2021" name="J. Hered.">
        <title>Feather Gene Expression Elucidates the Developmental Basis of Plumage Iridescence in African Starlings.</title>
        <authorList>
            <person name="Rubenstein D.R."/>
            <person name="Corvelo A."/>
            <person name="MacManes M.D."/>
            <person name="Maia R."/>
            <person name="Narzisi G."/>
            <person name="Rousaki A."/>
            <person name="Vandenabeele P."/>
            <person name="Shawkey M.D."/>
            <person name="Solomon J."/>
        </authorList>
    </citation>
    <scope>NUCLEOTIDE SEQUENCE [LARGE SCALE GENOMIC DNA]</scope>
    <source>
        <strain evidence="20">SS15</strain>
    </source>
</reference>
<dbReference type="SMART" id="SM00949">
    <property type="entry name" value="PAZ"/>
    <property type="match status" value="3"/>
</dbReference>
<dbReference type="InterPro" id="IPR036085">
    <property type="entry name" value="PAZ_dom_sf"/>
</dbReference>
<feature type="domain" description="PAZ" evidence="17">
    <location>
        <begin position="1033"/>
        <end position="1152"/>
    </location>
</feature>
<feature type="domain" description="PAZ" evidence="17">
    <location>
        <begin position="2116"/>
        <end position="2235"/>
    </location>
</feature>
<feature type="domain" description="Piwi" evidence="18">
    <location>
        <begin position="1445"/>
        <end position="1746"/>
    </location>
</feature>
<feature type="region of interest" description="Disordered" evidence="16">
    <location>
        <begin position="802"/>
        <end position="822"/>
    </location>
</feature>
<accession>A0A835NQR8</accession>
<comment type="similarity">
    <text evidence="3">Belongs to the argonaute family. Ago subfamily.</text>
</comment>